<dbReference type="PANTHER" id="PTHR22929:SF0">
    <property type="entry name" value="TRANSCRIPTION FACTOR TFIIIB COMPONENT B'' HOMOLOG"/>
    <property type="match status" value="1"/>
</dbReference>
<dbReference type="InterPro" id="IPR039467">
    <property type="entry name" value="TFIIIB_B''_Myb"/>
</dbReference>
<name>A0A4C1XPK1_EUMVA</name>
<evidence type="ECO:0000256" key="2">
    <source>
        <dbReference type="SAM" id="MobiDB-lite"/>
    </source>
</evidence>
<dbReference type="InterPro" id="IPR009057">
    <property type="entry name" value="Homeodomain-like_sf"/>
</dbReference>
<dbReference type="GO" id="GO:0005634">
    <property type="term" value="C:nucleus"/>
    <property type="evidence" value="ECO:0007669"/>
    <property type="project" value="UniProtKB-SubCell"/>
</dbReference>
<keyword evidence="5" id="KW-1185">Reference proteome</keyword>
<feature type="region of interest" description="Disordered" evidence="2">
    <location>
        <begin position="238"/>
        <end position="310"/>
    </location>
</feature>
<dbReference type="EMBL" id="BGZK01000889">
    <property type="protein sequence ID" value="GBP64149.1"/>
    <property type="molecule type" value="Genomic_DNA"/>
</dbReference>
<gene>
    <name evidence="4" type="primary">BDP1</name>
    <name evidence="4" type="ORF">EVAR_35470_1</name>
</gene>
<feature type="compositionally biased region" description="Polar residues" evidence="2">
    <location>
        <begin position="175"/>
        <end position="190"/>
    </location>
</feature>
<dbReference type="Proteomes" id="UP000299102">
    <property type="component" value="Unassembled WGS sequence"/>
</dbReference>
<dbReference type="GO" id="GO:0000126">
    <property type="term" value="C:transcription factor TFIIIB complex"/>
    <property type="evidence" value="ECO:0007669"/>
    <property type="project" value="TreeGrafter"/>
</dbReference>
<comment type="caution">
    <text evidence="4">The sequence shown here is derived from an EMBL/GenBank/DDBJ whole genome shotgun (WGS) entry which is preliminary data.</text>
</comment>
<dbReference type="SUPFAM" id="SSF46689">
    <property type="entry name" value="Homeodomain-like"/>
    <property type="match status" value="1"/>
</dbReference>
<evidence type="ECO:0000313" key="5">
    <source>
        <dbReference type="Proteomes" id="UP000299102"/>
    </source>
</evidence>
<dbReference type="AlphaFoldDB" id="A0A4C1XPK1"/>
<dbReference type="Pfam" id="PF15963">
    <property type="entry name" value="Myb_DNA-bind_7"/>
    <property type="match status" value="1"/>
</dbReference>
<evidence type="ECO:0000259" key="3">
    <source>
        <dbReference type="Pfam" id="PF15963"/>
    </source>
</evidence>
<dbReference type="GO" id="GO:0001156">
    <property type="term" value="F:TFIIIC-class transcription factor complex binding"/>
    <property type="evidence" value="ECO:0007669"/>
    <property type="project" value="TreeGrafter"/>
</dbReference>
<feature type="compositionally biased region" description="Polar residues" evidence="2">
    <location>
        <begin position="22"/>
        <end position="33"/>
    </location>
</feature>
<dbReference type="PANTHER" id="PTHR22929">
    <property type="entry name" value="RNA POLYMERASE III TRANSCRIPTION INITIATION FACTOR B"/>
    <property type="match status" value="1"/>
</dbReference>
<proteinExistence type="predicted"/>
<feature type="domain" description="Transcription factor TFIIIB component B'' Myb" evidence="3">
    <location>
        <begin position="493"/>
        <end position="539"/>
    </location>
</feature>
<dbReference type="OrthoDB" id="272624at2759"/>
<dbReference type="GO" id="GO:0070898">
    <property type="term" value="P:RNA polymerase III preinitiation complex assembly"/>
    <property type="evidence" value="ECO:0007669"/>
    <property type="project" value="TreeGrafter"/>
</dbReference>
<feature type="region of interest" description="Disordered" evidence="2">
    <location>
        <begin position="175"/>
        <end position="195"/>
    </location>
</feature>
<comment type="subcellular location">
    <subcellularLocation>
        <location evidence="1">Nucleus</location>
    </subcellularLocation>
</comment>
<evidence type="ECO:0000256" key="1">
    <source>
        <dbReference type="ARBA" id="ARBA00004123"/>
    </source>
</evidence>
<sequence length="851" mass="94241">MSTRRARIKAIASLPVRRKNADPNSNNKQSENISHADNHEQVKKVEEEKPKEFSDTSIKDLNENSVQKSRDESQKLIDDNTFCFADAQASSCRVTSSVNDVTNFSDNSSIFQNSHRKTPIQLNLLQHSESISEIVISANTKEDDIRLESTLPSVKDLHSSDNICISKVVENTSSKSQPNSVCRQESNVPDTSADEADGIDGITPLQSAQNIPKPIDVLKNEIISECAEVIFDPIVPLPSPSKVRPKLKPAPRLAPLRRNSVQGSASESEDEGRRMIGSGSSTALPPRIRHNSQTSIGTHHTIHSREASRVRSDSVCSAISQSVIQPNTPSSPVKEKHLLSKLRRNDGSRRVTALRRRQRARDGVTRESLTMYDLIFYNPTTNPIILDKDEENAQKEQITKNETVHNEEPIDTSTVEEVAGPVPQIKLGPDGQIILDEKACLKLIRVCERTTMHAGRLGLFACTWVIEHTDSNKRLSGGVVHEGEWSAGGRGRYTRAARTAEWSDAETVRFYRALAALGTDFTLMAPLFPKRTRRELKTKCFFPHMGSFKYYVSTKGGVGIFTLFTFEDMGYGVQKEERTNIALVEKALRSEIQWDATRLETEFAKERREDDERSRRDVERMKRNWRDEKATIRAAKGMGLKIGKASKALGAAILPPAVTNSSDVTSADDIIDLAMQPRARGRRRKTEEDSQSIKKAKPCYIIPPVSPVTPMSTHGSTPFKVSSVPSDMSKLTIQPNFSKTVVPANVNPIEVLPNNIEAGSLVVLTTTDPNSPSKKVLQTYISDSNGKIKPVNIPTHLLSSVVGLVSKSGPNLSSPRTASPMQVESERLVATPTLINDGQRLRHDSYTITQL</sequence>
<evidence type="ECO:0000313" key="4">
    <source>
        <dbReference type="EMBL" id="GBP64149.1"/>
    </source>
</evidence>
<accession>A0A4C1XPK1</accession>
<reference evidence="4 5" key="1">
    <citation type="journal article" date="2019" name="Commun. Biol.">
        <title>The bagworm genome reveals a unique fibroin gene that provides high tensile strength.</title>
        <authorList>
            <person name="Kono N."/>
            <person name="Nakamura H."/>
            <person name="Ohtoshi R."/>
            <person name="Tomita M."/>
            <person name="Numata K."/>
            <person name="Arakawa K."/>
        </authorList>
    </citation>
    <scope>NUCLEOTIDE SEQUENCE [LARGE SCALE GENOMIC DNA]</scope>
</reference>
<organism evidence="4 5">
    <name type="scientific">Eumeta variegata</name>
    <name type="common">Bagworm moth</name>
    <name type="synonym">Eumeta japonica</name>
    <dbReference type="NCBI Taxonomy" id="151549"/>
    <lineage>
        <taxon>Eukaryota</taxon>
        <taxon>Metazoa</taxon>
        <taxon>Ecdysozoa</taxon>
        <taxon>Arthropoda</taxon>
        <taxon>Hexapoda</taxon>
        <taxon>Insecta</taxon>
        <taxon>Pterygota</taxon>
        <taxon>Neoptera</taxon>
        <taxon>Endopterygota</taxon>
        <taxon>Lepidoptera</taxon>
        <taxon>Glossata</taxon>
        <taxon>Ditrysia</taxon>
        <taxon>Tineoidea</taxon>
        <taxon>Psychidae</taxon>
        <taxon>Oiketicinae</taxon>
        <taxon>Eumeta</taxon>
    </lineage>
</organism>
<feature type="compositionally biased region" description="Basic and acidic residues" evidence="2">
    <location>
        <begin position="34"/>
        <end position="72"/>
    </location>
</feature>
<feature type="region of interest" description="Disordered" evidence="2">
    <location>
        <begin position="1"/>
        <end position="72"/>
    </location>
</feature>
<protein>
    <submittedName>
        <fullName evidence="4">Transcription factor TFIIIB component B</fullName>
    </submittedName>
</protein>
<dbReference type="STRING" id="151549.A0A4C1XPK1"/>